<dbReference type="Proteomes" id="UP001189429">
    <property type="component" value="Unassembled WGS sequence"/>
</dbReference>
<dbReference type="EMBL" id="CAUYUJ010000363">
    <property type="protein sequence ID" value="CAK0790131.1"/>
    <property type="molecule type" value="Genomic_DNA"/>
</dbReference>
<keyword evidence="3" id="KW-1185">Reference proteome</keyword>
<feature type="compositionally biased region" description="Basic and acidic residues" evidence="1">
    <location>
        <begin position="94"/>
        <end position="106"/>
    </location>
</feature>
<evidence type="ECO:0000256" key="1">
    <source>
        <dbReference type="SAM" id="MobiDB-lite"/>
    </source>
</evidence>
<sequence>RRALVERRRGRAGRLVGSQQDELLNKHRWQRVLRGALRPASQAGQRGAVPAEQEPGRHVRWPAEPEDPAGGAELARGRLRPDEGAAEGVAAGPHDGHARREVPQGG</sequence>
<feature type="non-terminal residue" evidence="2">
    <location>
        <position position="106"/>
    </location>
</feature>
<evidence type="ECO:0000313" key="3">
    <source>
        <dbReference type="Proteomes" id="UP001189429"/>
    </source>
</evidence>
<accession>A0ABN9PG09</accession>
<proteinExistence type="predicted"/>
<reference evidence="2" key="1">
    <citation type="submission" date="2023-10" db="EMBL/GenBank/DDBJ databases">
        <authorList>
            <person name="Chen Y."/>
            <person name="Shah S."/>
            <person name="Dougan E. K."/>
            <person name="Thang M."/>
            <person name="Chan C."/>
        </authorList>
    </citation>
    <scope>NUCLEOTIDE SEQUENCE [LARGE SCALE GENOMIC DNA]</scope>
</reference>
<comment type="caution">
    <text evidence="2">The sequence shown here is derived from an EMBL/GenBank/DDBJ whole genome shotgun (WGS) entry which is preliminary data.</text>
</comment>
<protein>
    <submittedName>
        <fullName evidence="2">Uncharacterized protein</fullName>
    </submittedName>
</protein>
<feature type="region of interest" description="Disordered" evidence="1">
    <location>
        <begin position="36"/>
        <end position="106"/>
    </location>
</feature>
<feature type="compositionally biased region" description="Basic and acidic residues" evidence="1">
    <location>
        <begin position="54"/>
        <end position="63"/>
    </location>
</feature>
<evidence type="ECO:0000313" key="2">
    <source>
        <dbReference type="EMBL" id="CAK0790131.1"/>
    </source>
</evidence>
<feature type="non-terminal residue" evidence="2">
    <location>
        <position position="1"/>
    </location>
</feature>
<gene>
    <name evidence="2" type="ORF">PCOR1329_LOCUS1492</name>
</gene>
<organism evidence="2 3">
    <name type="scientific">Prorocentrum cordatum</name>
    <dbReference type="NCBI Taxonomy" id="2364126"/>
    <lineage>
        <taxon>Eukaryota</taxon>
        <taxon>Sar</taxon>
        <taxon>Alveolata</taxon>
        <taxon>Dinophyceae</taxon>
        <taxon>Prorocentrales</taxon>
        <taxon>Prorocentraceae</taxon>
        <taxon>Prorocentrum</taxon>
    </lineage>
</organism>
<name>A0ABN9PG09_9DINO</name>